<keyword evidence="3" id="KW-1185">Reference proteome</keyword>
<proteinExistence type="predicted"/>
<dbReference type="EMBL" id="JAMKFB020000008">
    <property type="protein sequence ID" value="KAL0185919.1"/>
    <property type="molecule type" value="Genomic_DNA"/>
</dbReference>
<name>A0ABD0QI66_CIRMR</name>
<gene>
    <name evidence="2" type="ORF">M9458_017589</name>
</gene>
<organism evidence="2 3">
    <name type="scientific">Cirrhinus mrigala</name>
    <name type="common">Mrigala</name>
    <dbReference type="NCBI Taxonomy" id="683832"/>
    <lineage>
        <taxon>Eukaryota</taxon>
        <taxon>Metazoa</taxon>
        <taxon>Chordata</taxon>
        <taxon>Craniata</taxon>
        <taxon>Vertebrata</taxon>
        <taxon>Euteleostomi</taxon>
        <taxon>Actinopterygii</taxon>
        <taxon>Neopterygii</taxon>
        <taxon>Teleostei</taxon>
        <taxon>Ostariophysi</taxon>
        <taxon>Cypriniformes</taxon>
        <taxon>Cyprinidae</taxon>
        <taxon>Labeoninae</taxon>
        <taxon>Labeonini</taxon>
        <taxon>Cirrhinus</taxon>
    </lineage>
</organism>
<sequence length="71" mass="8022">MAAPSFSCLSSDEETEEGEGSTEDGKKYEEGGLSFLLKQEDTESQDNYICLYNRLDISVREMKQYVAQIDV</sequence>
<feature type="non-terminal residue" evidence="2">
    <location>
        <position position="1"/>
    </location>
</feature>
<evidence type="ECO:0000256" key="1">
    <source>
        <dbReference type="SAM" id="MobiDB-lite"/>
    </source>
</evidence>
<accession>A0ABD0QI66</accession>
<dbReference type="AlphaFoldDB" id="A0ABD0QI66"/>
<feature type="region of interest" description="Disordered" evidence="1">
    <location>
        <begin position="1"/>
        <end position="27"/>
    </location>
</feature>
<feature type="compositionally biased region" description="Acidic residues" evidence="1">
    <location>
        <begin position="11"/>
        <end position="22"/>
    </location>
</feature>
<dbReference type="Proteomes" id="UP001529510">
    <property type="component" value="Unassembled WGS sequence"/>
</dbReference>
<protein>
    <submittedName>
        <fullName evidence="2">Uncharacterized protein</fullName>
    </submittedName>
</protein>
<evidence type="ECO:0000313" key="3">
    <source>
        <dbReference type="Proteomes" id="UP001529510"/>
    </source>
</evidence>
<comment type="caution">
    <text evidence="2">The sequence shown here is derived from an EMBL/GenBank/DDBJ whole genome shotgun (WGS) entry which is preliminary data.</text>
</comment>
<evidence type="ECO:0000313" key="2">
    <source>
        <dbReference type="EMBL" id="KAL0185919.1"/>
    </source>
</evidence>
<reference evidence="2 3" key="1">
    <citation type="submission" date="2024-05" db="EMBL/GenBank/DDBJ databases">
        <title>Genome sequencing and assembly of Indian major carp, Cirrhinus mrigala (Hamilton, 1822).</title>
        <authorList>
            <person name="Mohindra V."/>
            <person name="Chowdhury L.M."/>
            <person name="Lal K."/>
            <person name="Jena J.K."/>
        </authorList>
    </citation>
    <scope>NUCLEOTIDE SEQUENCE [LARGE SCALE GENOMIC DNA]</scope>
    <source>
        <strain evidence="2">CM1030</strain>
        <tissue evidence="2">Blood</tissue>
    </source>
</reference>